<dbReference type="Proteomes" id="UP000574717">
    <property type="component" value="Unassembled WGS sequence"/>
</dbReference>
<name>A0A6V8NHE3_9ACTN</name>
<accession>A0A6V8NHE3</accession>
<comment type="caution">
    <text evidence="1">The sequence shown here is derived from an EMBL/GenBank/DDBJ whole genome shotgun (WGS) entry which is preliminary data.</text>
</comment>
<reference evidence="1 2" key="1">
    <citation type="journal article" date="2020" name="Front. Microbiol.">
        <title>Single-cell genomics of novel Actinobacteria with the Wood-Ljungdahl pathway discovered in a serpentinizing system.</title>
        <authorList>
            <person name="Merino N."/>
            <person name="Kawai M."/>
            <person name="Boyd E.S."/>
            <person name="Colman D.R."/>
            <person name="McGlynn S.E."/>
            <person name="Nealson K.H."/>
            <person name="Kurokawa K."/>
            <person name="Hongoh Y."/>
        </authorList>
    </citation>
    <scope>NUCLEOTIDE SEQUENCE [LARGE SCALE GENOMIC DNA]</scope>
    <source>
        <strain evidence="1 2">S03</strain>
    </source>
</reference>
<evidence type="ECO:0000313" key="2">
    <source>
        <dbReference type="Proteomes" id="UP000574717"/>
    </source>
</evidence>
<dbReference type="EMBL" id="BLRU01000109">
    <property type="protein sequence ID" value="GFP19623.1"/>
    <property type="molecule type" value="Genomic_DNA"/>
</dbReference>
<dbReference type="AlphaFoldDB" id="A0A6V8NHE3"/>
<proteinExistence type="predicted"/>
<protein>
    <submittedName>
        <fullName evidence="1">Uncharacterized protein</fullName>
    </submittedName>
</protein>
<evidence type="ECO:0000313" key="1">
    <source>
        <dbReference type="EMBL" id="GFP19623.1"/>
    </source>
</evidence>
<gene>
    <name evidence="1" type="ORF">HKBW3S03_01128</name>
</gene>
<sequence length="72" mass="8334">MWMGDLWNGQMSEAQAPAKPVATWGLREFELPGEYAGQKPRKLVTPEAFEEVSSPFRGSKRRKRFFEFLKKA</sequence>
<organism evidence="1 2">
    <name type="scientific">Candidatus Hakubella thermalkaliphila</name>
    <dbReference type="NCBI Taxonomy" id="2754717"/>
    <lineage>
        <taxon>Bacteria</taxon>
        <taxon>Bacillati</taxon>
        <taxon>Actinomycetota</taxon>
        <taxon>Actinomycetota incertae sedis</taxon>
        <taxon>Candidatus Hakubellales</taxon>
        <taxon>Candidatus Hakubellaceae</taxon>
        <taxon>Candidatus Hakubella</taxon>
    </lineage>
</organism>